<feature type="region of interest" description="Disordered" evidence="5">
    <location>
        <begin position="92"/>
        <end position="184"/>
    </location>
</feature>
<evidence type="ECO:0000256" key="2">
    <source>
        <dbReference type="ARBA" id="ARBA00022692"/>
    </source>
</evidence>
<reference evidence="7" key="1">
    <citation type="submission" date="2019-02" db="EMBL/GenBank/DDBJ databases">
        <authorList>
            <person name="Gruber-Vodicka R. H."/>
            <person name="Seah K. B. B."/>
        </authorList>
    </citation>
    <scope>NUCLEOTIDE SEQUENCE</scope>
    <source>
        <strain evidence="7">BECK_BZ197</strain>
        <strain evidence="9">BECK_BZ198</strain>
        <strain evidence="8">BECK_BZ199</strain>
    </source>
</reference>
<organism evidence="7">
    <name type="scientific">Candidatus Kentrum sp. MB</name>
    <dbReference type="NCBI Taxonomy" id="2138164"/>
    <lineage>
        <taxon>Bacteria</taxon>
        <taxon>Pseudomonadati</taxon>
        <taxon>Pseudomonadota</taxon>
        <taxon>Gammaproteobacteria</taxon>
        <taxon>Candidatus Kentrum</taxon>
    </lineage>
</organism>
<feature type="compositionally biased region" description="Basic and acidic residues" evidence="5">
    <location>
        <begin position="112"/>
        <end position="184"/>
    </location>
</feature>
<dbReference type="EMBL" id="CAADFO010000005">
    <property type="protein sequence ID" value="VFK23561.1"/>
    <property type="molecule type" value="Genomic_DNA"/>
</dbReference>
<name>A0A450X2V7_9GAMM</name>
<keyword evidence="4 6" id="KW-0472">Membrane</keyword>
<evidence type="ECO:0000313" key="8">
    <source>
        <dbReference type="EMBL" id="VFK27943.1"/>
    </source>
</evidence>
<evidence type="ECO:0000313" key="9">
    <source>
        <dbReference type="EMBL" id="VFK74472.1"/>
    </source>
</evidence>
<comment type="subcellular location">
    <subcellularLocation>
        <location evidence="1">Membrane</location>
        <topology evidence="1">Single-pass membrane protein</topology>
    </subcellularLocation>
</comment>
<evidence type="ECO:0000256" key="5">
    <source>
        <dbReference type="SAM" id="MobiDB-lite"/>
    </source>
</evidence>
<dbReference type="AlphaFoldDB" id="A0A450X2V7"/>
<dbReference type="EMBL" id="CAADFQ010000005">
    <property type="protein sequence ID" value="VFK27943.1"/>
    <property type="molecule type" value="Genomic_DNA"/>
</dbReference>
<keyword evidence="3 6" id="KW-1133">Transmembrane helix</keyword>
<proteinExistence type="predicted"/>
<dbReference type="EMBL" id="CAADGH010000005">
    <property type="protein sequence ID" value="VFK74472.1"/>
    <property type="molecule type" value="Genomic_DNA"/>
</dbReference>
<evidence type="ECO:0000256" key="4">
    <source>
        <dbReference type="ARBA" id="ARBA00023136"/>
    </source>
</evidence>
<dbReference type="SUPFAM" id="SSF74653">
    <property type="entry name" value="TolA/TonB C-terminal domain"/>
    <property type="match status" value="1"/>
</dbReference>
<dbReference type="Gene3D" id="3.30.1150.10">
    <property type="match status" value="1"/>
</dbReference>
<evidence type="ECO:0000256" key="6">
    <source>
        <dbReference type="SAM" id="Phobius"/>
    </source>
</evidence>
<protein>
    <submittedName>
        <fullName evidence="7">Colicin import membrane protein</fullName>
    </submittedName>
</protein>
<accession>A0A450X2V7</accession>
<dbReference type="NCBIfam" id="TIGR01352">
    <property type="entry name" value="tonB_Cterm"/>
    <property type="match status" value="1"/>
</dbReference>
<dbReference type="Pfam" id="PF13103">
    <property type="entry name" value="TonB_2"/>
    <property type="match status" value="1"/>
</dbReference>
<feature type="compositionally biased region" description="Basic and acidic residues" evidence="5">
    <location>
        <begin position="92"/>
        <end position="104"/>
    </location>
</feature>
<dbReference type="InterPro" id="IPR006260">
    <property type="entry name" value="TonB/TolA_C"/>
</dbReference>
<evidence type="ECO:0000313" key="7">
    <source>
        <dbReference type="EMBL" id="VFK23561.1"/>
    </source>
</evidence>
<sequence length="277" mass="32210">MFRIFPDKINAILLAIAVHVIFVMVLLVNMDWSKRPAPARPTPSSPKVESIQAMVVDEARVRTELTRIEEQERKSRQSEETRLRKIEQKIKAAERRRKEEERKLAAARKKFKQEQERQRKKAKEVARKKKEEARQRKAREAAAKKEAARKKKEEERKRKEAERALQKKLAAEQTKRESRQRQRLRDQYRQEYITDIKSEVERNWVRTIGSAKGLKCKLKVTQIPTGEVVNVAVIASSGNTAFDRSAVAAVFKSSPLPRPKDSSIFDRNIVLTFSPEN</sequence>
<evidence type="ECO:0000256" key="1">
    <source>
        <dbReference type="ARBA" id="ARBA00004167"/>
    </source>
</evidence>
<keyword evidence="2 6" id="KW-0812">Transmembrane</keyword>
<feature type="transmembrane region" description="Helical" evidence="6">
    <location>
        <begin position="12"/>
        <end position="32"/>
    </location>
</feature>
<dbReference type="GO" id="GO:0016020">
    <property type="term" value="C:membrane"/>
    <property type="evidence" value="ECO:0007669"/>
    <property type="project" value="UniProtKB-SubCell"/>
</dbReference>
<evidence type="ECO:0000256" key="3">
    <source>
        <dbReference type="ARBA" id="ARBA00022989"/>
    </source>
</evidence>
<gene>
    <name evidence="7" type="ORF">BECKMB1821G_GA0114241_100539</name>
    <name evidence="9" type="ORF">BECKMB1821H_GA0114242_100537</name>
    <name evidence="8" type="ORF">BECKMB1821I_GA0114274_100537</name>
</gene>